<reference evidence="1 2" key="1">
    <citation type="journal article" date="2022" name="Hortic Res">
        <title>A haplotype resolved chromosomal level avocado genome allows analysis of novel avocado genes.</title>
        <authorList>
            <person name="Nath O."/>
            <person name="Fletcher S.J."/>
            <person name="Hayward A."/>
            <person name="Shaw L.M."/>
            <person name="Masouleh A.K."/>
            <person name="Furtado A."/>
            <person name="Henry R.J."/>
            <person name="Mitter N."/>
        </authorList>
    </citation>
    <scope>NUCLEOTIDE SEQUENCE [LARGE SCALE GENOMIC DNA]</scope>
    <source>
        <strain evidence="2">cv. Hass</strain>
    </source>
</reference>
<proteinExistence type="predicted"/>
<gene>
    <name evidence="1" type="ORF">MRB53_025105</name>
</gene>
<organism evidence="1 2">
    <name type="scientific">Persea americana</name>
    <name type="common">Avocado</name>
    <dbReference type="NCBI Taxonomy" id="3435"/>
    <lineage>
        <taxon>Eukaryota</taxon>
        <taxon>Viridiplantae</taxon>
        <taxon>Streptophyta</taxon>
        <taxon>Embryophyta</taxon>
        <taxon>Tracheophyta</taxon>
        <taxon>Spermatophyta</taxon>
        <taxon>Magnoliopsida</taxon>
        <taxon>Magnoliidae</taxon>
        <taxon>Laurales</taxon>
        <taxon>Lauraceae</taxon>
        <taxon>Persea</taxon>
    </lineage>
</organism>
<sequence>MDHTGYWMCKRRKLSGGSHVLANSSSSYYNDSWEEQAFAEDSSGMLGGCIWPPRSYSCSFCRREFKSAQALGGHMNVHRRDRARLKQSPDDQQSPCTQLGIEYPPQVCTMVCNPNPNPNIVASPLSPSRVSATSVKDNCGEHAFVSQPFVQPHQKCSFFSSHHTLSVHALDILDLKLERENLRLGEMGCQVKRIMPSSAVSSLDLVGLQSQAGNSVGDEEEVSTKRRRTDMSLPLFISPDLGKRRIDTSLPFFIKPSYCDRQQLQSEVHGLGPSPKEDLDLELRLGDRPKVK</sequence>
<accession>A0ACC2LE50</accession>
<dbReference type="EMBL" id="CM056815">
    <property type="protein sequence ID" value="KAJ8631782.1"/>
    <property type="molecule type" value="Genomic_DNA"/>
</dbReference>
<comment type="caution">
    <text evidence="1">The sequence shown here is derived from an EMBL/GenBank/DDBJ whole genome shotgun (WGS) entry which is preliminary data.</text>
</comment>
<name>A0ACC2LE50_PERAE</name>
<keyword evidence="2" id="KW-1185">Reference proteome</keyword>
<protein>
    <submittedName>
        <fullName evidence="1">Uncharacterized protein</fullName>
    </submittedName>
</protein>
<evidence type="ECO:0000313" key="2">
    <source>
        <dbReference type="Proteomes" id="UP001234297"/>
    </source>
</evidence>
<dbReference type="Proteomes" id="UP001234297">
    <property type="component" value="Chromosome 7"/>
</dbReference>
<evidence type="ECO:0000313" key="1">
    <source>
        <dbReference type="EMBL" id="KAJ8631782.1"/>
    </source>
</evidence>